<evidence type="ECO:0000259" key="2">
    <source>
        <dbReference type="PROSITE" id="PS51159"/>
    </source>
</evidence>
<dbReference type="GO" id="GO:0000164">
    <property type="term" value="C:protein phosphatase type 1 complex"/>
    <property type="evidence" value="ECO:0007669"/>
    <property type="project" value="TreeGrafter"/>
</dbReference>
<feature type="region of interest" description="Disordered" evidence="1">
    <location>
        <begin position="417"/>
        <end position="436"/>
    </location>
</feature>
<dbReference type="Proteomes" id="UP001163798">
    <property type="component" value="Unassembled WGS sequence"/>
</dbReference>
<protein>
    <submittedName>
        <fullName evidence="3">Phosphatase regulatory subunit-domain-containing protein</fullName>
    </submittedName>
</protein>
<dbReference type="Pfam" id="PF03370">
    <property type="entry name" value="CBM_21"/>
    <property type="match status" value="1"/>
</dbReference>
<evidence type="ECO:0000256" key="1">
    <source>
        <dbReference type="SAM" id="MobiDB-lite"/>
    </source>
</evidence>
<dbReference type="PANTHER" id="PTHR12307">
    <property type="entry name" value="PROTEIN PHOSPHATASE 1 REGULATORY SUBUNIT"/>
    <property type="match status" value="1"/>
</dbReference>
<feature type="compositionally biased region" description="Polar residues" evidence="1">
    <location>
        <begin position="18"/>
        <end position="28"/>
    </location>
</feature>
<dbReference type="AlphaFoldDB" id="A0AA38NMN7"/>
<keyword evidence="4" id="KW-1185">Reference proteome</keyword>
<dbReference type="InterPro" id="IPR038175">
    <property type="entry name" value="CBM21_dom_sf"/>
</dbReference>
<name>A0AA38NMN7_9AGAR</name>
<accession>A0AA38NMN7</accession>
<dbReference type="GO" id="GO:0008157">
    <property type="term" value="F:protein phosphatase 1 binding"/>
    <property type="evidence" value="ECO:0007669"/>
    <property type="project" value="TreeGrafter"/>
</dbReference>
<evidence type="ECO:0000313" key="3">
    <source>
        <dbReference type="EMBL" id="KAJ3786919.1"/>
    </source>
</evidence>
<organism evidence="3 4">
    <name type="scientific">Lentinula aff. detonsa</name>
    <dbReference type="NCBI Taxonomy" id="2804958"/>
    <lineage>
        <taxon>Eukaryota</taxon>
        <taxon>Fungi</taxon>
        <taxon>Dikarya</taxon>
        <taxon>Basidiomycota</taxon>
        <taxon>Agaricomycotina</taxon>
        <taxon>Agaricomycetes</taxon>
        <taxon>Agaricomycetidae</taxon>
        <taxon>Agaricales</taxon>
        <taxon>Marasmiineae</taxon>
        <taxon>Omphalotaceae</taxon>
        <taxon>Lentinula</taxon>
    </lineage>
</organism>
<dbReference type="InterPro" id="IPR050782">
    <property type="entry name" value="PP1_regulatory_subunit_3"/>
</dbReference>
<dbReference type="InterPro" id="IPR005036">
    <property type="entry name" value="CBM21_dom"/>
</dbReference>
<dbReference type="EMBL" id="MU793303">
    <property type="protein sequence ID" value="KAJ3786919.1"/>
    <property type="molecule type" value="Genomic_DNA"/>
</dbReference>
<dbReference type="GO" id="GO:0005979">
    <property type="term" value="P:regulation of glycogen biosynthetic process"/>
    <property type="evidence" value="ECO:0007669"/>
    <property type="project" value="TreeGrafter"/>
</dbReference>
<evidence type="ECO:0000313" key="4">
    <source>
        <dbReference type="Proteomes" id="UP001163798"/>
    </source>
</evidence>
<proteinExistence type="predicted"/>
<dbReference type="GO" id="GO:2001069">
    <property type="term" value="F:glycogen binding"/>
    <property type="evidence" value="ECO:0007669"/>
    <property type="project" value="TreeGrafter"/>
</dbReference>
<gene>
    <name evidence="3" type="ORF">GGU10DRAFT_160826</name>
</gene>
<feature type="compositionally biased region" description="Basic and acidic residues" evidence="1">
    <location>
        <begin position="417"/>
        <end position="430"/>
    </location>
</feature>
<dbReference type="PANTHER" id="PTHR12307:SF36">
    <property type="entry name" value="GLYCOGEN-BINDING SUBUNIT 76A"/>
    <property type="match status" value="1"/>
</dbReference>
<sequence length="766" mass="83457">MLATMTSHTHGLTTMTLATSSLRSNTAGSPLPLLPRRSSTSRANGSSQFSAILSPPRASPVKITVQQATPPEDDRAAPSSSAIIPDSTDSSSSSSSSNSHLSPAQSRGKRGSRKVISIDPTSPTLAIPRSKKERASGYPEKPKRVTESDSSSSKLGNETLTLSLSLEGLPRTLVEFPSVEQTTYKSAPVPPVIVVRKKSGQLVKPSLKSSKSAFKGSLNVTPGGFTKSEPATPTVPKAVKFDSRLEHVKLFLAEQRPLAVSRDGSPTDDTSGTESEFPSFIFGDRKHTTLRMTVTNMPPSLNLDANIVLEEIKLGLDESSIVGRIRIRNISFQKWVAVRFTFDDWQTTSEVTAKYIESCNSKFDIFGFSIRLSDLLARIEEKTLIVALRYNVNGKEIWDNNFGRNYVVKFSKELRTEPSKDVGSGSDRDVISSGTGISDLHSRLEKVVKRRDDSASLPREPPLDLKTDMSLGSRYDFGAALKDSKRITPRDHTRTHSYPMVASHSVDSSLWPQINRKHRSIPKEKSNLGSPREFEDTFRPAPFIPSDSEEGPEVPLEHAGRHHQRGYFDMSPLSSLNVKMTPPGTPIRSRSLDDTTPLASPRFNSLPLMRPGSPYHPPGLGFATSPKDAVLAEARDGAFSSITPPLSNLTTPTDSPLLGASPLEPAPGTNYHQFLNRFCFFTGSESSGNSSDESAPEILSRSSSISSIDEFLSTSSSSPRLFDPAFRLSAPQPVTQTRDDISLRIGLSMQAPYVESESRSVTPVAR</sequence>
<dbReference type="Gene3D" id="2.60.40.2440">
    <property type="entry name" value="Carbohydrate binding type-21 domain"/>
    <property type="match status" value="1"/>
</dbReference>
<reference evidence="3" key="1">
    <citation type="submission" date="2022-08" db="EMBL/GenBank/DDBJ databases">
        <authorList>
            <consortium name="DOE Joint Genome Institute"/>
            <person name="Min B."/>
            <person name="Riley R."/>
            <person name="Sierra-Patev S."/>
            <person name="Naranjo-Ortiz M."/>
            <person name="Looney B."/>
            <person name="Konkel Z."/>
            <person name="Slot J.C."/>
            <person name="Sakamoto Y."/>
            <person name="Steenwyk J.L."/>
            <person name="Rokas A."/>
            <person name="Carro J."/>
            <person name="Camarero S."/>
            <person name="Ferreira P."/>
            <person name="Molpeceres G."/>
            <person name="Ruiz-Duenas F.J."/>
            <person name="Serrano A."/>
            <person name="Henrissat B."/>
            <person name="Drula E."/>
            <person name="Hughes K.W."/>
            <person name="Mata J.L."/>
            <person name="Ishikawa N.K."/>
            <person name="Vargas-Isla R."/>
            <person name="Ushijima S."/>
            <person name="Smith C.A."/>
            <person name="Ahrendt S."/>
            <person name="Andreopoulos W."/>
            <person name="He G."/>
            <person name="Labutti K."/>
            <person name="Lipzen A."/>
            <person name="Ng V."/>
            <person name="Sandor L."/>
            <person name="Barry K."/>
            <person name="Martinez A.T."/>
            <person name="Xiao Y."/>
            <person name="Gibbons J.G."/>
            <person name="Terashima K."/>
            <person name="Hibbett D.S."/>
            <person name="Grigoriev I.V."/>
        </authorList>
    </citation>
    <scope>NUCLEOTIDE SEQUENCE</scope>
    <source>
        <strain evidence="3">TFB10291</strain>
    </source>
</reference>
<dbReference type="PROSITE" id="PS51159">
    <property type="entry name" value="CBM21"/>
    <property type="match status" value="1"/>
</dbReference>
<feature type="region of interest" description="Disordered" evidence="1">
    <location>
        <begin position="18"/>
        <end position="156"/>
    </location>
</feature>
<comment type="caution">
    <text evidence="3">The sequence shown here is derived from an EMBL/GenBank/DDBJ whole genome shotgun (WGS) entry which is preliminary data.</text>
</comment>
<feature type="domain" description="CBM21" evidence="2">
    <location>
        <begin position="299"/>
        <end position="409"/>
    </location>
</feature>
<feature type="compositionally biased region" description="Polar residues" evidence="1">
    <location>
        <begin position="37"/>
        <end position="51"/>
    </location>
</feature>
<feature type="compositionally biased region" description="Low complexity" evidence="1">
    <location>
        <begin position="77"/>
        <end position="106"/>
    </location>
</feature>